<feature type="region of interest" description="Disordered" evidence="7">
    <location>
        <begin position="132"/>
        <end position="158"/>
    </location>
</feature>
<dbReference type="PANTHER" id="PTHR11078:SF3">
    <property type="entry name" value="ANTITERMINATION NUSB DOMAIN-CONTAINING PROTEIN"/>
    <property type="match status" value="1"/>
</dbReference>
<evidence type="ECO:0000256" key="1">
    <source>
        <dbReference type="ARBA" id="ARBA00005952"/>
    </source>
</evidence>
<evidence type="ECO:0000256" key="2">
    <source>
        <dbReference type="ARBA" id="ARBA00022814"/>
    </source>
</evidence>
<dbReference type="SUPFAM" id="SSF48013">
    <property type="entry name" value="NusB-like"/>
    <property type="match status" value="1"/>
</dbReference>
<dbReference type="PANTHER" id="PTHR11078">
    <property type="entry name" value="N UTILIZATION SUBSTANCE PROTEIN B-RELATED"/>
    <property type="match status" value="1"/>
</dbReference>
<keyword evidence="3 6" id="KW-0694">RNA-binding</keyword>
<proteinExistence type="inferred from homology"/>
<keyword evidence="2 6" id="KW-0889">Transcription antitermination</keyword>
<dbReference type="InterPro" id="IPR011605">
    <property type="entry name" value="NusB_fam"/>
</dbReference>
<name>A0A532V2V0_UNCL8</name>
<evidence type="ECO:0000313" key="9">
    <source>
        <dbReference type="EMBL" id="TKJ41523.1"/>
    </source>
</evidence>
<sequence length="158" mass="18407">MNTRREAREWVMQVLYAREISGDPLKQIRAQWQPRNARLPLYNFALDVAQKTDERHDQLDKIIIEYADKWELERIAILDRIILRMAICEILHFDDIPPKVTINEAIEIAKKYSTEKSDKFINGILDAVLHRHDSEGEPKSKSKVIKEKQGKKTASRGG</sequence>
<accession>A0A532V2V0</accession>
<organism evidence="9 10">
    <name type="scientific">candidate division LCP-89 bacterium B3_LCP</name>
    <dbReference type="NCBI Taxonomy" id="2012998"/>
    <lineage>
        <taxon>Bacteria</taxon>
        <taxon>Pseudomonadati</taxon>
        <taxon>Bacteria division LCP-89</taxon>
    </lineage>
</organism>
<feature type="compositionally biased region" description="Basic and acidic residues" evidence="7">
    <location>
        <begin position="132"/>
        <end position="150"/>
    </location>
</feature>
<dbReference type="HAMAP" id="MF_00073">
    <property type="entry name" value="NusB"/>
    <property type="match status" value="1"/>
</dbReference>
<dbReference type="GO" id="GO:0006353">
    <property type="term" value="P:DNA-templated transcription termination"/>
    <property type="evidence" value="ECO:0007669"/>
    <property type="project" value="UniProtKB-UniRule"/>
</dbReference>
<gene>
    <name evidence="6 9" type="primary">nusB</name>
    <name evidence="9" type="ORF">CEE37_02880</name>
</gene>
<dbReference type="GO" id="GO:0003723">
    <property type="term" value="F:RNA binding"/>
    <property type="evidence" value="ECO:0007669"/>
    <property type="project" value="UniProtKB-UniRule"/>
</dbReference>
<dbReference type="Gene3D" id="1.10.940.10">
    <property type="entry name" value="NusB-like"/>
    <property type="match status" value="1"/>
</dbReference>
<dbReference type="Pfam" id="PF01029">
    <property type="entry name" value="NusB"/>
    <property type="match status" value="1"/>
</dbReference>
<feature type="domain" description="NusB/RsmB/TIM44" evidence="8">
    <location>
        <begin position="5"/>
        <end position="129"/>
    </location>
</feature>
<dbReference type="Proteomes" id="UP000319619">
    <property type="component" value="Unassembled WGS sequence"/>
</dbReference>
<evidence type="ECO:0000256" key="4">
    <source>
        <dbReference type="ARBA" id="ARBA00023015"/>
    </source>
</evidence>
<evidence type="ECO:0000256" key="3">
    <source>
        <dbReference type="ARBA" id="ARBA00022884"/>
    </source>
</evidence>
<evidence type="ECO:0000259" key="8">
    <source>
        <dbReference type="Pfam" id="PF01029"/>
    </source>
</evidence>
<keyword evidence="4 6" id="KW-0805">Transcription regulation</keyword>
<dbReference type="GO" id="GO:0005829">
    <property type="term" value="C:cytosol"/>
    <property type="evidence" value="ECO:0007669"/>
    <property type="project" value="TreeGrafter"/>
</dbReference>
<comment type="caution">
    <text evidence="9">The sequence shown here is derived from an EMBL/GenBank/DDBJ whole genome shotgun (WGS) entry which is preliminary data.</text>
</comment>
<evidence type="ECO:0000256" key="6">
    <source>
        <dbReference type="HAMAP-Rule" id="MF_00073"/>
    </source>
</evidence>
<dbReference type="InterPro" id="IPR035926">
    <property type="entry name" value="NusB-like_sf"/>
</dbReference>
<evidence type="ECO:0000313" key="10">
    <source>
        <dbReference type="Proteomes" id="UP000319619"/>
    </source>
</evidence>
<evidence type="ECO:0000256" key="7">
    <source>
        <dbReference type="SAM" id="MobiDB-lite"/>
    </source>
</evidence>
<protein>
    <recommendedName>
        <fullName evidence="6">Transcription antitermination protein NusB</fullName>
    </recommendedName>
    <alternativeName>
        <fullName evidence="6">Antitermination factor NusB</fullName>
    </alternativeName>
</protein>
<reference evidence="9 10" key="1">
    <citation type="submission" date="2017-06" db="EMBL/GenBank/DDBJ databases">
        <title>Novel microbial phyla capable of carbon fixation and sulfur reduction in deep-sea sediments.</title>
        <authorList>
            <person name="Huang J."/>
            <person name="Baker B."/>
            <person name="Wang Y."/>
        </authorList>
    </citation>
    <scope>NUCLEOTIDE SEQUENCE [LARGE SCALE GENOMIC DNA]</scope>
    <source>
        <strain evidence="9">B3_LCP</strain>
    </source>
</reference>
<dbReference type="GO" id="GO:0031564">
    <property type="term" value="P:transcription antitermination"/>
    <property type="evidence" value="ECO:0007669"/>
    <property type="project" value="UniProtKB-KW"/>
</dbReference>
<comment type="function">
    <text evidence="6">Involved in transcription antitermination. Required for transcription of ribosomal RNA (rRNA) genes. Binds specifically to the boxA antiterminator sequence of the ribosomal RNA (rrn) operons.</text>
</comment>
<keyword evidence="5 6" id="KW-0804">Transcription</keyword>
<dbReference type="AlphaFoldDB" id="A0A532V2V0"/>
<comment type="similarity">
    <text evidence="1 6">Belongs to the NusB family.</text>
</comment>
<dbReference type="NCBIfam" id="TIGR01951">
    <property type="entry name" value="nusB"/>
    <property type="match status" value="1"/>
</dbReference>
<dbReference type="InterPro" id="IPR006027">
    <property type="entry name" value="NusB_RsmB_TIM44"/>
</dbReference>
<evidence type="ECO:0000256" key="5">
    <source>
        <dbReference type="ARBA" id="ARBA00023163"/>
    </source>
</evidence>
<dbReference type="EMBL" id="NJBN01000002">
    <property type="protein sequence ID" value="TKJ41523.1"/>
    <property type="molecule type" value="Genomic_DNA"/>
</dbReference>